<dbReference type="InterPro" id="IPR026983">
    <property type="entry name" value="DHC"/>
</dbReference>
<dbReference type="PANTHER" id="PTHR22878:SF70">
    <property type="entry name" value="DYNEIN HEAVY CHAIN 2, AXONEMAL"/>
    <property type="match status" value="1"/>
</dbReference>
<dbReference type="PANTHER" id="PTHR22878">
    <property type="entry name" value="DYNEIN HEAVY CHAIN 6, AXONEMAL-LIKE-RELATED"/>
    <property type="match status" value="1"/>
</dbReference>
<protein>
    <submittedName>
        <fullName evidence="1">Dynein heavy chain 7, axonemal</fullName>
    </submittedName>
</protein>
<dbReference type="EMBL" id="HBUF01016273">
    <property type="protein sequence ID" value="CAG6609832.1"/>
    <property type="molecule type" value="Transcribed_RNA"/>
</dbReference>
<accession>A0A8D8PNV2</accession>
<dbReference type="GO" id="GO:0045505">
    <property type="term" value="F:dynein intermediate chain binding"/>
    <property type="evidence" value="ECO:0007669"/>
    <property type="project" value="InterPro"/>
</dbReference>
<sequence>MANDLKRALNEAENKIEKFNAEEAIFGMEQTKYPLRSQIEKKLAPYKQLYDYCIDYQKKHKMWVESPVGSFNPDGIEEATNEIYRTIFRLKNQFNGIPG</sequence>
<proteinExistence type="predicted"/>
<evidence type="ECO:0000313" key="1">
    <source>
        <dbReference type="EMBL" id="CAG6609832.1"/>
    </source>
</evidence>
<dbReference type="GO" id="GO:0030286">
    <property type="term" value="C:dynein complex"/>
    <property type="evidence" value="ECO:0007669"/>
    <property type="project" value="InterPro"/>
</dbReference>
<organism evidence="1">
    <name type="scientific">Cacopsylla melanoneura</name>
    <dbReference type="NCBI Taxonomy" id="428564"/>
    <lineage>
        <taxon>Eukaryota</taxon>
        <taxon>Metazoa</taxon>
        <taxon>Ecdysozoa</taxon>
        <taxon>Arthropoda</taxon>
        <taxon>Hexapoda</taxon>
        <taxon>Insecta</taxon>
        <taxon>Pterygota</taxon>
        <taxon>Neoptera</taxon>
        <taxon>Paraneoptera</taxon>
        <taxon>Hemiptera</taxon>
        <taxon>Sternorrhyncha</taxon>
        <taxon>Psylloidea</taxon>
        <taxon>Psyllidae</taxon>
        <taxon>Psyllinae</taxon>
        <taxon>Cacopsylla</taxon>
    </lineage>
</organism>
<dbReference type="GO" id="GO:0051959">
    <property type="term" value="F:dynein light intermediate chain binding"/>
    <property type="evidence" value="ECO:0007669"/>
    <property type="project" value="InterPro"/>
</dbReference>
<reference evidence="1" key="1">
    <citation type="submission" date="2021-05" db="EMBL/GenBank/DDBJ databases">
        <authorList>
            <person name="Alioto T."/>
            <person name="Alioto T."/>
            <person name="Gomez Garrido J."/>
        </authorList>
    </citation>
    <scope>NUCLEOTIDE SEQUENCE</scope>
</reference>
<dbReference type="GO" id="GO:0007018">
    <property type="term" value="P:microtubule-based movement"/>
    <property type="evidence" value="ECO:0007669"/>
    <property type="project" value="InterPro"/>
</dbReference>
<name>A0A8D8PNV2_9HEMI</name>
<dbReference type="AlphaFoldDB" id="A0A8D8PNV2"/>